<organism evidence="1 2">
    <name type="scientific">Electrophorus voltai</name>
    <dbReference type="NCBI Taxonomy" id="2609070"/>
    <lineage>
        <taxon>Eukaryota</taxon>
        <taxon>Metazoa</taxon>
        <taxon>Chordata</taxon>
        <taxon>Craniata</taxon>
        <taxon>Vertebrata</taxon>
        <taxon>Euteleostomi</taxon>
        <taxon>Actinopterygii</taxon>
        <taxon>Neopterygii</taxon>
        <taxon>Teleostei</taxon>
        <taxon>Ostariophysi</taxon>
        <taxon>Gymnotiformes</taxon>
        <taxon>Gymnotoidei</taxon>
        <taxon>Gymnotidae</taxon>
        <taxon>Electrophorus</taxon>
    </lineage>
</organism>
<protein>
    <recommendedName>
        <fullName evidence="3">Reverse transcriptase domain-containing protein</fullName>
    </recommendedName>
</protein>
<dbReference type="Gene3D" id="3.30.70.270">
    <property type="match status" value="1"/>
</dbReference>
<reference evidence="1" key="1">
    <citation type="submission" date="2023-03" db="EMBL/GenBank/DDBJ databases">
        <title>Electrophorus voltai genome.</title>
        <authorList>
            <person name="Bian C."/>
        </authorList>
    </citation>
    <scope>NUCLEOTIDE SEQUENCE</scope>
    <source>
        <strain evidence="1">CB-2022</strain>
        <tissue evidence="1">Muscle</tissue>
    </source>
</reference>
<dbReference type="InterPro" id="IPR043128">
    <property type="entry name" value="Rev_trsase/Diguanyl_cyclase"/>
</dbReference>
<sequence>SQQQLRGVRYFKLDLLSVYNLIWIREGDEWKTPTSSGHYEYLVPPYGLTMVPSTFQAYINEVLRKFLDRSVFAIPPPGTNMFIKSFSTLARPLTDLLREQAKQIKWTAKAEKSFEYLKTAFSTTWVLQQPDQEKPFSWSGGRCVGFVSGDVLDLGVE</sequence>
<dbReference type="AlphaFoldDB" id="A0AAD8Z3J3"/>
<proteinExistence type="predicted"/>
<gene>
    <name evidence="1" type="ORF">P4O66_014517</name>
</gene>
<feature type="non-terminal residue" evidence="1">
    <location>
        <position position="157"/>
    </location>
</feature>
<dbReference type="EMBL" id="JAROKS010000021">
    <property type="protein sequence ID" value="KAK1790655.1"/>
    <property type="molecule type" value="Genomic_DNA"/>
</dbReference>
<dbReference type="Proteomes" id="UP001239994">
    <property type="component" value="Unassembled WGS sequence"/>
</dbReference>
<evidence type="ECO:0000313" key="1">
    <source>
        <dbReference type="EMBL" id="KAK1790655.1"/>
    </source>
</evidence>
<evidence type="ECO:0000313" key="2">
    <source>
        <dbReference type="Proteomes" id="UP001239994"/>
    </source>
</evidence>
<keyword evidence="2" id="KW-1185">Reference proteome</keyword>
<evidence type="ECO:0008006" key="3">
    <source>
        <dbReference type="Google" id="ProtNLM"/>
    </source>
</evidence>
<dbReference type="PANTHER" id="PTHR24559">
    <property type="entry name" value="TRANSPOSON TY3-I GAG-POL POLYPROTEIN"/>
    <property type="match status" value="1"/>
</dbReference>
<dbReference type="InterPro" id="IPR043502">
    <property type="entry name" value="DNA/RNA_pol_sf"/>
</dbReference>
<dbReference type="InterPro" id="IPR053134">
    <property type="entry name" value="RNA-dir_DNA_polymerase"/>
</dbReference>
<feature type="non-terminal residue" evidence="1">
    <location>
        <position position="1"/>
    </location>
</feature>
<dbReference type="SUPFAM" id="SSF56672">
    <property type="entry name" value="DNA/RNA polymerases"/>
    <property type="match status" value="1"/>
</dbReference>
<comment type="caution">
    <text evidence="1">The sequence shown here is derived from an EMBL/GenBank/DDBJ whole genome shotgun (WGS) entry which is preliminary data.</text>
</comment>
<name>A0AAD8Z3J3_9TELE</name>
<dbReference type="PANTHER" id="PTHR24559:SF444">
    <property type="entry name" value="REVERSE TRANSCRIPTASE DOMAIN-CONTAINING PROTEIN"/>
    <property type="match status" value="1"/>
</dbReference>
<accession>A0AAD8Z3J3</accession>